<dbReference type="Proteomes" id="UP000011135">
    <property type="component" value="Unassembled WGS sequence"/>
</dbReference>
<dbReference type="RefSeq" id="WP_009579998.1">
    <property type="nucleotide sequence ID" value="NZ_AMZN01000039.1"/>
</dbReference>
<sequence>MIKIDSQYKALLLEALEDMMYKLSLQLDELKGGPLDQERKALTQKQTEVEKLHILFLSIRNKGAIDQCSACYDFKF</sequence>
<keyword evidence="2" id="KW-1185">Reference proteome</keyword>
<reference evidence="1 2" key="1">
    <citation type="submission" date="2012-12" db="EMBL/GenBank/DDBJ databases">
        <title>Genome assembly of Fulvivirga imtechensis AK7.</title>
        <authorList>
            <person name="Nupur N."/>
            <person name="Khatri I."/>
            <person name="Kumar R."/>
            <person name="Subramanian S."/>
            <person name="Pinnaka A."/>
        </authorList>
    </citation>
    <scope>NUCLEOTIDE SEQUENCE [LARGE SCALE GENOMIC DNA]</scope>
    <source>
        <strain evidence="1 2">AK7</strain>
    </source>
</reference>
<evidence type="ECO:0000313" key="2">
    <source>
        <dbReference type="Proteomes" id="UP000011135"/>
    </source>
</evidence>
<gene>
    <name evidence="1" type="ORF">C900_02583</name>
</gene>
<evidence type="ECO:0000313" key="1">
    <source>
        <dbReference type="EMBL" id="ELR71520.1"/>
    </source>
</evidence>
<accession>L8JRN0</accession>
<proteinExistence type="predicted"/>
<dbReference type="OrthoDB" id="9978380at2"/>
<organism evidence="1 2">
    <name type="scientific">Fulvivirga imtechensis AK7</name>
    <dbReference type="NCBI Taxonomy" id="1237149"/>
    <lineage>
        <taxon>Bacteria</taxon>
        <taxon>Pseudomonadati</taxon>
        <taxon>Bacteroidota</taxon>
        <taxon>Cytophagia</taxon>
        <taxon>Cytophagales</taxon>
        <taxon>Fulvivirgaceae</taxon>
        <taxon>Fulvivirga</taxon>
    </lineage>
</organism>
<name>L8JRN0_9BACT</name>
<dbReference type="EMBL" id="AMZN01000039">
    <property type="protein sequence ID" value="ELR71520.1"/>
    <property type="molecule type" value="Genomic_DNA"/>
</dbReference>
<comment type="caution">
    <text evidence="1">The sequence shown here is derived from an EMBL/GenBank/DDBJ whole genome shotgun (WGS) entry which is preliminary data.</text>
</comment>
<dbReference type="AlphaFoldDB" id="L8JRN0"/>
<protein>
    <submittedName>
        <fullName evidence="1">Uncharacterized protein</fullName>
    </submittedName>
</protein>